<dbReference type="AlphaFoldDB" id="A0AAD6SAY0"/>
<dbReference type="PROSITE" id="PS51257">
    <property type="entry name" value="PROKAR_LIPOPROTEIN"/>
    <property type="match status" value="1"/>
</dbReference>
<evidence type="ECO:0000313" key="3">
    <source>
        <dbReference type="Proteomes" id="UP001218188"/>
    </source>
</evidence>
<protein>
    <submittedName>
        <fullName evidence="2">Uncharacterized protein</fullName>
    </submittedName>
</protein>
<comment type="caution">
    <text evidence="2">The sequence shown here is derived from an EMBL/GenBank/DDBJ whole genome shotgun (WGS) entry which is preliminary data.</text>
</comment>
<feature type="chain" id="PRO_5042022033" evidence="1">
    <location>
        <begin position="23"/>
        <end position="49"/>
    </location>
</feature>
<dbReference type="Proteomes" id="UP001218188">
    <property type="component" value="Unassembled WGS sequence"/>
</dbReference>
<sequence length="49" mass="5001">MFSSKLISGVLLLLAVTQTAGAIACGDPPVVARMPVLPAVSPVYELSCN</sequence>
<name>A0AAD6SAY0_9AGAR</name>
<keyword evidence="3" id="KW-1185">Reference proteome</keyword>
<proteinExistence type="predicted"/>
<accession>A0AAD6SAY0</accession>
<gene>
    <name evidence="2" type="ORF">C8F04DRAFT_1270553</name>
</gene>
<organism evidence="2 3">
    <name type="scientific">Mycena alexandri</name>
    <dbReference type="NCBI Taxonomy" id="1745969"/>
    <lineage>
        <taxon>Eukaryota</taxon>
        <taxon>Fungi</taxon>
        <taxon>Dikarya</taxon>
        <taxon>Basidiomycota</taxon>
        <taxon>Agaricomycotina</taxon>
        <taxon>Agaricomycetes</taxon>
        <taxon>Agaricomycetidae</taxon>
        <taxon>Agaricales</taxon>
        <taxon>Marasmiineae</taxon>
        <taxon>Mycenaceae</taxon>
        <taxon>Mycena</taxon>
    </lineage>
</organism>
<keyword evidence="1" id="KW-0732">Signal</keyword>
<feature type="signal peptide" evidence="1">
    <location>
        <begin position="1"/>
        <end position="22"/>
    </location>
</feature>
<evidence type="ECO:0000256" key="1">
    <source>
        <dbReference type="SAM" id="SignalP"/>
    </source>
</evidence>
<dbReference type="EMBL" id="JARJCM010000173">
    <property type="protein sequence ID" value="KAJ7024224.1"/>
    <property type="molecule type" value="Genomic_DNA"/>
</dbReference>
<reference evidence="2" key="1">
    <citation type="submission" date="2023-03" db="EMBL/GenBank/DDBJ databases">
        <title>Massive genome expansion in bonnet fungi (Mycena s.s.) driven by repeated elements and novel gene families across ecological guilds.</title>
        <authorList>
            <consortium name="Lawrence Berkeley National Laboratory"/>
            <person name="Harder C.B."/>
            <person name="Miyauchi S."/>
            <person name="Viragh M."/>
            <person name="Kuo A."/>
            <person name="Thoen E."/>
            <person name="Andreopoulos B."/>
            <person name="Lu D."/>
            <person name="Skrede I."/>
            <person name="Drula E."/>
            <person name="Henrissat B."/>
            <person name="Morin E."/>
            <person name="Kohler A."/>
            <person name="Barry K."/>
            <person name="LaButti K."/>
            <person name="Morin E."/>
            <person name="Salamov A."/>
            <person name="Lipzen A."/>
            <person name="Mereny Z."/>
            <person name="Hegedus B."/>
            <person name="Baldrian P."/>
            <person name="Stursova M."/>
            <person name="Weitz H."/>
            <person name="Taylor A."/>
            <person name="Grigoriev I.V."/>
            <person name="Nagy L.G."/>
            <person name="Martin F."/>
            <person name="Kauserud H."/>
        </authorList>
    </citation>
    <scope>NUCLEOTIDE SEQUENCE</scope>
    <source>
        <strain evidence="2">CBHHK200</strain>
    </source>
</reference>
<evidence type="ECO:0000313" key="2">
    <source>
        <dbReference type="EMBL" id="KAJ7024224.1"/>
    </source>
</evidence>